<keyword evidence="6" id="KW-0238">DNA-binding</keyword>
<dbReference type="GO" id="GO:0005634">
    <property type="term" value="C:nucleus"/>
    <property type="evidence" value="ECO:0007669"/>
    <property type="project" value="UniProtKB-SubCell"/>
</dbReference>
<accession>A0A3P9AK26</accession>
<feature type="region of interest" description="Disordered" evidence="9">
    <location>
        <begin position="164"/>
        <end position="188"/>
    </location>
</feature>
<feature type="domain" description="C2H2-type" evidence="10">
    <location>
        <begin position="347"/>
        <end position="374"/>
    </location>
</feature>
<evidence type="ECO:0000256" key="9">
    <source>
        <dbReference type="SAM" id="MobiDB-lite"/>
    </source>
</evidence>
<proteinExistence type="predicted"/>
<keyword evidence="2" id="KW-0479">Metal-binding</keyword>
<feature type="compositionally biased region" description="Basic and acidic residues" evidence="9">
    <location>
        <begin position="279"/>
        <end position="302"/>
    </location>
</feature>
<dbReference type="Pfam" id="PF00096">
    <property type="entry name" value="zf-C2H2"/>
    <property type="match status" value="2"/>
</dbReference>
<reference evidence="11" key="4">
    <citation type="submission" date="2025-09" db="UniProtKB">
        <authorList>
            <consortium name="Ensembl"/>
        </authorList>
    </citation>
    <scope>IDENTIFICATION</scope>
</reference>
<dbReference type="FunFam" id="3.30.160.60:FF:002343">
    <property type="entry name" value="Zinc finger protein 33A"/>
    <property type="match status" value="2"/>
</dbReference>
<dbReference type="PANTHER" id="PTHR24404:SF114">
    <property type="entry name" value="KLUMPFUSS, ISOFORM B-RELATED"/>
    <property type="match status" value="1"/>
</dbReference>
<evidence type="ECO:0000256" key="3">
    <source>
        <dbReference type="ARBA" id="ARBA00022737"/>
    </source>
</evidence>
<name>A0A3P9AK26_ESOLU</name>
<feature type="domain" description="C2H2-type" evidence="10">
    <location>
        <begin position="375"/>
        <end position="402"/>
    </location>
</feature>
<evidence type="ECO:0000256" key="5">
    <source>
        <dbReference type="ARBA" id="ARBA00022833"/>
    </source>
</evidence>
<evidence type="ECO:0000256" key="1">
    <source>
        <dbReference type="ARBA" id="ARBA00004123"/>
    </source>
</evidence>
<feature type="region of interest" description="Disordered" evidence="9">
    <location>
        <begin position="268"/>
        <end position="302"/>
    </location>
</feature>
<dbReference type="PROSITE" id="PS50157">
    <property type="entry name" value="ZINC_FINGER_C2H2_2"/>
    <property type="match status" value="5"/>
</dbReference>
<dbReference type="GeneTree" id="ENSGT00950000182890"/>
<dbReference type="PANTHER" id="PTHR24404">
    <property type="entry name" value="ZINC FINGER PROTEIN"/>
    <property type="match status" value="1"/>
</dbReference>
<evidence type="ECO:0000256" key="7">
    <source>
        <dbReference type="ARBA" id="ARBA00023242"/>
    </source>
</evidence>
<organism evidence="11 12">
    <name type="scientific">Esox lucius</name>
    <name type="common">Northern pike</name>
    <dbReference type="NCBI Taxonomy" id="8010"/>
    <lineage>
        <taxon>Eukaryota</taxon>
        <taxon>Metazoa</taxon>
        <taxon>Chordata</taxon>
        <taxon>Craniata</taxon>
        <taxon>Vertebrata</taxon>
        <taxon>Euteleostomi</taxon>
        <taxon>Actinopterygii</taxon>
        <taxon>Neopterygii</taxon>
        <taxon>Teleostei</taxon>
        <taxon>Protacanthopterygii</taxon>
        <taxon>Esociformes</taxon>
        <taxon>Esocidae</taxon>
        <taxon>Esox</taxon>
    </lineage>
</organism>
<evidence type="ECO:0000256" key="2">
    <source>
        <dbReference type="ARBA" id="ARBA00022723"/>
    </source>
</evidence>
<sequence length="499" mass="56659">MSELVSFRMFLNEVLTAAAFEIFGAVENMLVECMKENIPRSYMKQQELDSLQFPISEEEVPPEQQDWTPSLGQFSVSEGEDPLHKAQLTEYPALSPLNASKLQMFSGLLNNLLTTSAAQEISGSVEKMLVKYREENDRLGRMLRLTPEIKLCRIDSLQFSLSVSEEMSPEPKDCSPTLRKENPEPTQIKGEQEELRINSLQFPISEEEVPPEQQDWTPSLGQFSVSEGDDPLHKAQLTEYPALSPLNASKLQMFNSLQFSLSVSEEDVSPELQDCSPTLRKENPETTQIKEEQEEHRISKGEEHDQGVEPNIIEFIFPPSVKRECDPVTNLKNLNQLKPFHTGDKSFGCGDCEKSFSQKGILTKYKPTHTEEKSHSSGDCGKSFCNKGTVKQYKLTHKREKPFSCDDCGKSFSLKWTLTQHKMTHTGEKPFICADCGKQFRQRGTLTKHKLTHTGEKPFCCGDCGKSFMYRHHLKQHEQTHTGEKPFCCGDCGKSFMYK</sequence>
<reference evidence="11" key="3">
    <citation type="submission" date="2025-08" db="UniProtKB">
        <authorList>
            <consortium name="Ensembl"/>
        </authorList>
    </citation>
    <scope>IDENTIFICATION</scope>
</reference>
<dbReference type="Bgee" id="ENSELUG00000021840">
    <property type="expression patterns" value="Expressed in liver and 15 other cell types or tissues"/>
</dbReference>
<evidence type="ECO:0000256" key="4">
    <source>
        <dbReference type="ARBA" id="ARBA00022771"/>
    </source>
</evidence>
<dbReference type="GO" id="GO:0003700">
    <property type="term" value="F:DNA-binding transcription factor activity"/>
    <property type="evidence" value="ECO:0007669"/>
    <property type="project" value="TreeGrafter"/>
</dbReference>
<evidence type="ECO:0000256" key="8">
    <source>
        <dbReference type="PROSITE-ProRule" id="PRU00042"/>
    </source>
</evidence>
<protein>
    <recommendedName>
        <fullName evidence="10">C2H2-type domain-containing protein</fullName>
    </recommendedName>
</protein>
<dbReference type="FunFam" id="3.30.160.60:FF:000575">
    <property type="entry name" value="Zinc finger protein OZF"/>
    <property type="match status" value="1"/>
</dbReference>
<evidence type="ECO:0000313" key="11">
    <source>
        <dbReference type="Ensembl" id="ENSELUP00000041122.3"/>
    </source>
</evidence>
<dbReference type="InterPro" id="IPR050589">
    <property type="entry name" value="Ikaros_C2H2-ZF"/>
</dbReference>
<dbReference type="Ensembl" id="ENSELUT00000034022.3">
    <property type="protein sequence ID" value="ENSELUP00000041122.3"/>
    <property type="gene ID" value="ENSELUG00000030261.2"/>
</dbReference>
<feature type="domain" description="C2H2-type" evidence="10">
    <location>
        <begin position="431"/>
        <end position="458"/>
    </location>
</feature>
<evidence type="ECO:0000256" key="6">
    <source>
        <dbReference type="ARBA" id="ARBA00023125"/>
    </source>
</evidence>
<dbReference type="Gene3D" id="3.30.160.60">
    <property type="entry name" value="Classic Zinc Finger"/>
    <property type="match status" value="6"/>
</dbReference>
<reference evidence="12" key="1">
    <citation type="journal article" date="2014" name="PLoS ONE">
        <title>The genome and linkage map of the northern pike (Esox lucius): conserved synteny revealed between the salmonid sister group and the Neoteleostei.</title>
        <authorList>
            <person name="Rondeau E.B."/>
            <person name="Minkley D.R."/>
            <person name="Leong J.S."/>
            <person name="Messmer A.M."/>
            <person name="Jantzen J.R."/>
            <person name="von Schalburg K.R."/>
            <person name="Lemon C."/>
            <person name="Bird N.H."/>
            <person name="Koop B.F."/>
        </authorList>
    </citation>
    <scope>NUCLEOTIDE SEQUENCE</scope>
</reference>
<dbReference type="AlphaFoldDB" id="A0A3P9AK26"/>
<feature type="domain" description="C2H2-type" evidence="10">
    <location>
        <begin position="403"/>
        <end position="430"/>
    </location>
</feature>
<evidence type="ECO:0000259" key="10">
    <source>
        <dbReference type="PROSITE" id="PS50157"/>
    </source>
</evidence>
<dbReference type="InterPro" id="IPR036236">
    <property type="entry name" value="Znf_C2H2_sf"/>
</dbReference>
<dbReference type="SUPFAM" id="SSF57667">
    <property type="entry name" value="beta-beta-alpha zinc fingers"/>
    <property type="match status" value="3"/>
</dbReference>
<dbReference type="GO" id="GO:0000978">
    <property type="term" value="F:RNA polymerase II cis-regulatory region sequence-specific DNA binding"/>
    <property type="evidence" value="ECO:0007669"/>
    <property type="project" value="TreeGrafter"/>
</dbReference>
<keyword evidence="4 8" id="KW-0863">Zinc-finger</keyword>
<feature type="compositionally biased region" description="Basic and acidic residues" evidence="9">
    <location>
        <begin position="169"/>
        <end position="183"/>
    </location>
</feature>
<dbReference type="PROSITE" id="PS00028">
    <property type="entry name" value="ZINC_FINGER_C2H2_1"/>
    <property type="match status" value="3"/>
</dbReference>
<dbReference type="SMART" id="SM00355">
    <property type="entry name" value="ZnF_C2H2"/>
    <property type="match status" value="4"/>
</dbReference>
<keyword evidence="12" id="KW-1185">Reference proteome</keyword>
<evidence type="ECO:0000313" key="12">
    <source>
        <dbReference type="Proteomes" id="UP000265140"/>
    </source>
</evidence>
<dbReference type="GO" id="GO:0008270">
    <property type="term" value="F:zinc ion binding"/>
    <property type="evidence" value="ECO:0007669"/>
    <property type="project" value="UniProtKB-KW"/>
</dbReference>
<dbReference type="InterPro" id="IPR013087">
    <property type="entry name" value="Znf_C2H2_type"/>
</dbReference>
<feature type="domain" description="C2H2-type" evidence="10">
    <location>
        <begin position="459"/>
        <end position="486"/>
    </location>
</feature>
<dbReference type="GO" id="GO:0006357">
    <property type="term" value="P:regulation of transcription by RNA polymerase II"/>
    <property type="evidence" value="ECO:0007669"/>
    <property type="project" value="TreeGrafter"/>
</dbReference>
<keyword evidence="5" id="KW-0862">Zinc</keyword>
<gene>
    <name evidence="11" type="primary">ZNF615</name>
</gene>
<keyword evidence="3" id="KW-0677">Repeat</keyword>
<dbReference type="Proteomes" id="UP000265140">
    <property type="component" value="Chromosome 12"/>
</dbReference>
<reference evidence="11" key="2">
    <citation type="submission" date="2020-02" db="EMBL/GenBank/DDBJ databases">
        <title>Esox lucius (northern pike) genome, fEsoLuc1, primary haplotype.</title>
        <authorList>
            <person name="Myers G."/>
            <person name="Karagic N."/>
            <person name="Meyer A."/>
            <person name="Pippel M."/>
            <person name="Reichard M."/>
            <person name="Winkler S."/>
            <person name="Tracey A."/>
            <person name="Sims Y."/>
            <person name="Howe K."/>
            <person name="Rhie A."/>
            <person name="Formenti G."/>
            <person name="Durbin R."/>
            <person name="Fedrigo O."/>
            <person name="Jarvis E.D."/>
        </authorList>
    </citation>
    <scope>NUCLEOTIDE SEQUENCE [LARGE SCALE GENOMIC DNA]</scope>
</reference>
<keyword evidence="7" id="KW-0539">Nucleus</keyword>
<comment type="subcellular location">
    <subcellularLocation>
        <location evidence="1">Nucleus</location>
    </subcellularLocation>
</comment>